<comment type="caution">
    <text evidence="1">The sequence shown here is derived from an EMBL/GenBank/DDBJ whole genome shotgun (WGS) entry which is preliminary data.</text>
</comment>
<dbReference type="OrthoDB" id="3213130at2"/>
<proteinExistence type="predicted"/>
<dbReference type="EMBL" id="LZSO01000014">
    <property type="protein sequence ID" value="OBB31611.1"/>
    <property type="molecule type" value="Genomic_DNA"/>
</dbReference>
<organism evidence="1 2">
    <name type="scientific">Mycolicibacterium peregrinum</name>
    <name type="common">Mycobacterium peregrinum</name>
    <dbReference type="NCBI Taxonomy" id="43304"/>
    <lineage>
        <taxon>Bacteria</taxon>
        <taxon>Bacillati</taxon>
        <taxon>Actinomycetota</taxon>
        <taxon>Actinomycetes</taxon>
        <taxon>Mycobacteriales</taxon>
        <taxon>Mycobacteriaceae</taxon>
        <taxon>Mycolicibacterium</taxon>
    </lineage>
</organism>
<gene>
    <name evidence="1" type="ORF">A5792_15580</name>
</gene>
<reference evidence="2" key="1">
    <citation type="submission" date="2016-06" db="EMBL/GenBank/DDBJ databases">
        <authorList>
            <person name="Sutton G."/>
            <person name="Brinkac L."/>
            <person name="Sanka R."/>
            <person name="Adams M."/>
            <person name="Lau E."/>
            <person name="Mehaffy C."/>
            <person name="Tameris M."/>
            <person name="Hatherill M."/>
            <person name="Hanekom W."/>
            <person name="Mahomed H."/>
            <person name="Mcshane H."/>
        </authorList>
    </citation>
    <scope>NUCLEOTIDE SEQUENCE [LARGE SCALE GENOMIC DNA]</scope>
    <source>
        <strain evidence="2">852002-51209_SCH5440388</strain>
    </source>
</reference>
<dbReference type="AlphaFoldDB" id="A0A1A0RAU3"/>
<protein>
    <submittedName>
        <fullName evidence="1">Uncharacterized protein</fullName>
    </submittedName>
</protein>
<sequence>MSVTAFQDLPLADRDREWDGDAADKRVRKWAGAEDEPNEKYRDAHVWYDKDAKDNFTGYKLLIADVVGGKLQVVPRGVMAAGGIMDGARGGVDLPKDDIDRVKSHLAKYYEKMGETAPWDRD</sequence>
<evidence type="ECO:0000313" key="2">
    <source>
        <dbReference type="Proteomes" id="UP000093902"/>
    </source>
</evidence>
<accession>A0A1A0RAU3</accession>
<name>A0A1A0RAU3_MYCPR</name>
<dbReference type="Proteomes" id="UP000093902">
    <property type="component" value="Unassembled WGS sequence"/>
</dbReference>
<evidence type="ECO:0000313" key="1">
    <source>
        <dbReference type="EMBL" id="OBB31611.1"/>
    </source>
</evidence>
<dbReference type="STRING" id="43304.GCA_001403655_05992"/>
<dbReference type="RefSeq" id="WP_064931499.1">
    <property type="nucleotide sequence ID" value="NZ_LZSO01000014.1"/>
</dbReference>